<protein>
    <submittedName>
        <fullName evidence="1">Uncharacterized protein</fullName>
    </submittedName>
</protein>
<accession>A0A1V0SDX3</accession>
<name>A0A1V0SDX3_9VIRU</name>
<dbReference type="EMBL" id="KY684089">
    <property type="protein sequence ID" value="ARF09919.1"/>
    <property type="molecule type" value="Genomic_DNA"/>
</dbReference>
<organism evidence="1">
    <name type="scientific">Indivirus ILV1</name>
    <dbReference type="NCBI Taxonomy" id="1977633"/>
    <lineage>
        <taxon>Viruses</taxon>
        <taxon>Varidnaviria</taxon>
        <taxon>Bamfordvirae</taxon>
        <taxon>Nucleocytoviricota</taxon>
        <taxon>Megaviricetes</taxon>
        <taxon>Imitervirales</taxon>
        <taxon>Mimiviridae</taxon>
        <taxon>Klosneuvirinae</taxon>
        <taxon>Indivirus</taxon>
    </lineage>
</organism>
<gene>
    <name evidence="1" type="ORF">Indivirus_5_42</name>
</gene>
<evidence type="ECO:0000313" key="1">
    <source>
        <dbReference type="EMBL" id="ARF09919.1"/>
    </source>
</evidence>
<proteinExistence type="predicted"/>
<sequence>MIIPKIIKCNDEGLEFSNLCTYSLSPSMSIPHCYHLFSYELNGICLFETEPININIKSIIDNNLIISNDLLKNHNGIIFSDIVKIITTKIINIIKINSNHDDTIICDIYNNNNIKLQIPDVIKNKLQSYNFNLANAKLLWNFNIHGEENIHIFLHLCDITICEERINIFL</sequence>
<reference evidence="1" key="1">
    <citation type="journal article" date="2017" name="Science">
        <title>Giant viruses with an expanded complement of translation system components.</title>
        <authorList>
            <person name="Schulz F."/>
            <person name="Yutin N."/>
            <person name="Ivanova N.N."/>
            <person name="Ortega D.R."/>
            <person name="Lee T.K."/>
            <person name="Vierheilig J."/>
            <person name="Daims H."/>
            <person name="Horn M."/>
            <person name="Wagner M."/>
            <person name="Jensen G.J."/>
            <person name="Kyrpides N.C."/>
            <person name="Koonin E.V."/>
            <person name="Woyke T."/>
        </authorList>
    </citation>
    <scope>NUCLEOTIDE SEQUENCE</scope>
    <source>
        <strain evidence="1">ILV1</strain>
    </source>
</reference>